<gene>
    <name evidence="1" type="ORF">QG37_04343</name>
</gene>
<dbReference type="EMBL" id="LGST01000031">
    <property type="protein sequence ID" value="KND98454.1"/>
    <property type="molecule type" value="Genomic_DNA"/>
</dbReference>
<dbReference type="VEuPathDB" id="FungiDB:CJJ09_000536"/>
<dbReference type="Proteomes" id="UP000037122">
    <property type="component" value="Unassembled WGS sequence"/>
</dbReference>
<reference evidence="2" key="1">
    <citation type="journal article" date="2015" name="BMC Genomics">
        <title>Draft genome of a commonly misdiagnosed multidrug resistant pathogen Candida auris.</title>
        <authorList>
            <person name="Chatterjee S."/>
            <person name="Alampalli S.V."/>
            <person name="Nageshan R.K."/>
            <person name="Chettiar S.T."/>
            <person name="Joshi S."/>
            <person name="Tatu U.S."/>
        </authorList>
    </citation>
    <scope>NUCLEOTIDE SEQUENCE [LARGE SCALE GENOMIC DNA]</scope>
    <source>
        <strain evidence="2">6684</strain>
    </source>
</reference>
<comment type="caution">
    <text evidence="1">The sequence shown here is derived from an EMBL/GenBank/DDBJ whole genome shotgun (WGS) entry which is preliminary data.</text>
</comment>
<accession>A0A0L0NWN8</accession>
<proteinExistence type="predicted"/>
<evidence type="ECO:0000313" key="2">
    <source>
        <dbReference type="Proteomes" id="UP000037122"/>
    </source>
</evidence>
<dbReference type="AlphaFoldDB" id="A0A0L0NWN8"/>
<dbReference type="VEuPathDB" id="FungiDB:CJI96_0002081"/>
<organism evidence="1 2">
    <name type="scientific">Candidozyma auris</name>
    <name type="common">Yeast</name>
    <name type="synonym">Candida auris</name>
    <dbReference type="NCBI Taxonomy" id="498019"/>
    <lineage>
        <taxon>Eukaryota</taxon>
        <taxon>Fungi</taxon>
        <taxon>Dikarya</taxon>
        <taxon>Ascomycota</taxon>
        <taxon>Saccharomycotina</taxon>
        <taxon>Pichiomycetes</taxon>
        <taxon>Metschnikowiaceae</taxon>
        <taxon>Candidozyma</taxon>
    </lineage>
</organism>
<name>A0A0L0NWN8_CANAR</name>
<sequence length="126" mass="14360">MFSKLAGIAEITLHTIQGPLPGHPISGDGRMTREQLLSNASVISTIILTEQLALVHVPFRSLRRLAQEAPPIPSQFTKIRQPLDLWMSFGRHFRKNDVKWFHCITFIVETYVSVHDDKNHSEPMNC</sequence>
<dbReference type="VEuPathDB" id="FungiDB:QG37_04343"/>
<evidence type="ECO:0000313" key="1">
    <source>
        <dbReference type="EMBL" id="KND98454.1"/>
    </source>
</evidence>
<protein>
    <submittedName>
        <fullName evidence="1">Uncharacterized protein</fullName>
    </submittedName>
</protein>